<evidence type="ECO:0000313" key="3">
    <source>
        <dbReference type="EMBL" id="MCL6423766.1"/>
    </source>
</evidence>
<reference evidence="3" key="1">
    <citation type="submission" date="2022-02" db="EMBL/GenBank/DDBJ databases">
        <authorList>
            <person name="Lee M."/>
            <person name="Kim S.-J."/>
            <person name="Jung M.-Y."/>
        </authorList>
    </citation>
    <scope>NUCLEOTIDE SEQUENCE</scope>
    <source>
        <strain evidence="3">JHP9</strain>
    </source>
</reference>
<sequence>MSTLNRRSLLTGGGALALAGFLTACSEEAPPPAVPTGPKAESSLPVVTAEQLGSYLEAIHSSLQQADEARDAALLAPRVVGSAARFRQATYEIIAKDDTWAQNLARPGASAVVPITSTQAEFPRTAMALAAAETEGAAPYFMILQQADARSPYTTWGWAQQAVGIDMPAVASPQVGGESVPADAADLVMTPADALALYASVLSNGDTVDPEDKLAPNPFQTGTFQQIQTERAELNAGVQQDEVATIHEEYAASPDEIAGMRTEDGGAIILGTLTSSRTVAIKDGAKVNYAEDNIYTRIIGRKEFSKEYVRDYGTTVALYIPAAAVGGQVQPIGATRTVLGAHGE</sequence>
<name>A0ABT0R1G4_9MICO</name>
<dbReference type="PROSITE" id="PS51318">
    <property type="entry name" value="TAT"/>
    <property type="match status" value="1"/>
</dbReference>
<gene>
    <name evidence="3" type="ORF">Bequi_10265</name>
</gene>
<evidence type="ECO:0000256" key="1">
    <source>
        <dbReference type="SAM" id="SignalP"/>
    </source>
</evidence>
<keyword evidence="1" id="KW-0732">Signal</keyword>
<dbReference type="PROSITE" id="PS51257">
    <property type="entry name" value="PROKAR_LIPOPROTEIN"/>
    <property type="match status" value="1"/>
</dbReference>
<dbReference type="EMBL" id="JAKNCJ010000005">
    <property type="protein sequence ID" value="MCL6423766.1"/>
    <property type="molecule type" value="Genomic_DNA"/>
</dbReference>
<evidence type="ECO:0000313" key="4">
    <source>
        <dbReference type="Proteomes" id="UP001203761"/>
    </source>
</evidence>
<evidence type="ECO:0000259" key="2">
    <source>
        <dbReference type="Pfam" id="PF26366"/>
    </source>
</evidence>
<keyword evidence="4" id="KW-1185">Reference proteome</keyword>
<dbReference type="InterPro" id="IPR058407">
    <property type="entry name" value="DUF8094"/>
</dbReference>
<feature type="domain" description="DUF8094" evidence="2">
    <location>
        <begin position="45"/>
        <end position="343"/>
    </location>
</feature>
<dbReference type="Pfam" id="PF26366">
    <property type="entry name" value="DUF8094"/>
    <property type="match status" value="1"/>
</dbReference>
<accession>A0ABT0R1G4</accession>
<dbReference type="InterPro" id="IPR006311">
    <property type="entry name" value="TAT_signal"/>
</dbReference>
<organism evidence="3 4">
    <name type="scientific">Brachybacterium equifaecis</name>
    <dbReference type="NCBI Taxonomy" id="2910770"/>
    <lineage>
        <taxon>Bacteria</taxon>
        <taxon>Bacillati</taxon>
        <taxon>Actinomycetota</taxon>
        <taxon>Actinomycetes</taxon>
        <taxon>Micrococcales</taxon>
        <taxon>Dermabacteraceae</taxon>
        <taxon>Brachybacterium</taxon>
    </lineage>
</organism>
<feature type="signal peptide" evidence="1">
    <location>
        <begin position="1"/>
        <end position="24"/>
    </location>
</feature>
<dbReference type="RefSeq" id="WP_249737845.1">
    <property type="nucleotide sequence ID" value="NZ_JAKNCJ010000005.1"/>
</dbReference>
<comment type="caution">
    <text evidence="3">The sequence shown here is derived from an EMBL/GenBank/DDBJ whole genome shotgun (WGS) entry which is preliminary data.</text>
</comment>
<feature type="chain" id="PRO_5047214541" description="DUF8094 domain-containing protein" evidence="1">
    <location>
        <begin position="25"/>
        <end position="344"/>
    </location>
</feature>
<dbReference type="Proteomes" id="UP001203761">
    <property type="component" value="Unassembled WGS sequence"/>
</dbReference>
<proteinExistence type="predicted"/>
<protein>
    <recommendedName>
        <fullName evidence="2">DUF8094 domain-containing protein</fullName>
    </recommendedName>
</protein>